<evidence type="ECO:0000256" key="4">
    <source>
        <dbReference type="ARBA" id="ARBA00022512"/>
    </source>
</evidence>
<dbReference type="GO" id="GO:0004674">
    <property type="term" value="F:protein serine/threonine kinase activity"/>
    <property type="evidence" value="ECO:0007669"/>
    <property type="project" value="UniProtKB-KW"/>
</dbReference>
<evidence type="ECO:0000256" key="2">
    <source>
        <dbReference type="ARBA" id="ARBA00004479"/>
    </source>
</evidence>
<evidence type="ECO:0000313" key="26">
    <source>
        <dbReference type="Proteomes" id="UP000027138"/>
    </source>
</evidence>
<dbReference type="Gene3D" id="3.30.200.20">
    <property type="entry name" value="Phosphorylase Kinase, domain 1"/>
    <property type="match status" value="1"/>
</dbReference>
<evidence type="ECO:0000256" key="7">
    <source>
        <dbReference type="ARBA" id="ARBA00022614"/>
    </source>
</evidence>
<dbReference type="FunFam" id="3.80.10.10:FF:000233">
    <property type="entry name" value="Leucine-rich repeat receptor-like protein kinase TDR"/>
    <property type="match status" value="1"/>
</dbReference>
<evidence type="ECO:0000256" key="17">
    <source>
        <dbReference type="ARBA" id="ARBA00023170"/>
    </source>
</evidence>
<dbReference type="InterPro" id="IPR013210">
    <property type="entry name" value="LRR_N_plant-typ"/>
</dbReference>
<keyword evidence="16 22" id="KW-0472">Membrane</keyword>
<comment type="catalytic activity">
    <reaction evidence="21">
        <text>L-seryl-[protein] + ATP = O-phospho-L-seryl-[protein] + ADP + H(+)</text>
        <dbReference type="Rhea" id="RHEA:17989"/>
        <dbReference type="Rhea" id="RHEA-COMP:9863"/>
        <dbReference type="Rhea" id="RHEA-COMP:11604"/>
        <dbReference type="ChEBI" id="CHEBI:15378"/>
        <dbReference type="ChEBI" id="CHEBI:29999"/>
        <dbReference type="ChEBI" id="CHEBI:30616"/>
        <dbReference type="ChEBI" id="CHEBI:83421"/>
        <dbReference type="ChEBI" id="CHEBI:456216"/>
        <dbReference type="EC" id="2.7.11.1"/>
    </reaction>
</comment>
<dbReference type="InterPro" id="IPR011009">
    <property type="entry name" value="Kinase-like_dom_sf"/>
</dbReference>
<dbReference type="InterPro" id="IPR051716">
    <property type="entry name" value="Plant_RL_S/T_kinase"/>
</dbReference>
<dbReference type="STRING" id="180498.A0A067KF04"/>
<keyword evidence="9 22" id="KW-0812">Transmembrane</keyword>
<dbReference type="PANTHER" id="PTHR48053">
    <property type="entry name" value="LEUCINE RICH REPEAT FAMILY PROTEIN, EXPRESSED"/>
    <property type="match status" value="1"/>
</dbReference>
<dbReference type="GO" id="GO:0016020">
    <property type="term" value="C:membrane"/>
    <property type="evidence" value="ECO:0007669"/>
    <property type="project" value="UniProtKB-SubCell"/>
</dbReference>
<accession>A0A067KF04</accession>
<sequence>MSSSFERLLSLLSIISMFLLSFHLLPFASYAATKNGVAEEADALLRWKSTLDNNSQSILSSWTRGARTCNWTGISCNKAGSVVNISIANSGLKGTLYGLSLLSFPKLIHLDLHNNSVYGSIPPEVGKMTSLNLLDFSSNNLGGEIPASLGNLTNVVYLYLYDNQLTNSIPRELGMLRSVIDFDLSDNHLIGSIPSSIGNMTMLSMLFLHSNKLSGTLPSDMNLTFLSVLQIYDNRLEGQLPESICAGRRLQFFAAKGNYFTGPIPKSLRNCSGLLRLFLQGNQLSGNISHDFGTYPHLKILDLSDNKFYGELSWKWEDFHNLSTFKISGNSISGTIPSELSKATQLQLLDLSSNHLMGNIPKELGNLTMYRLSLANNKISGDVPKEIGMLRDLEDLNLAANNLCGSIPKQLGECSKLLFLNLSKNKFSDSIPSEIGNLHSLESLDLSNNLLTKEIPQQLVELQRLETLNLSHNLLSGSIPISSDYLLSLTKVDISYNELEGQIPNITAFHAASFEALRHNRHLCGNNPNLKACISLPVNKTEGKKNKKTVNVIVLPLLGSLFLFSVLAGDFFFLCQRIIINRKAKSSNIERVHAIWSDDGDMQYENIIEATEEFNSKYCIGIGGCGTVYRAKLQTGRVVAVKKIHDQSENGEIANLKAFGNEISVLTNIRHRNIVKLYGYCSHTRHSFLIYDFIEKGSLGKILNDREQAMELNWSKRLNVVKGIANALSYMHHDCFPPIIHRDISSSNILLDSKFEAHVSDFGIARLLMPDSSNWTSFAGTFGYTAPELAYTMAVNEKCDVYSFGVLTLEIIMGIHPGDLISSLSSFSSIEQQTLIKEVIDQRLLTPQKNEAEGVVYFSKLAFDCLSANPQSRPTMGHVSSKLVGKWHPLTKPFSEIKLGELLVHDGVISY</sequence>
<dbReference type="Pfam" id="PF00560">
    <property type="entry name" value="LRR_1"/>
    <property type="match status" value="3"/>
</dbReference>
<name>A0A067KF04_JATCU</name>
<keyword evidence="14" id="KW-0067">ATP-binding</keyword>
<dbReference type="Gene3D" id="1.10.510.10">
    <property type="entry name" value="Transferase(Phosphotransferase) domain 1"/>
    <property type="match status" value="1"/>
</dbReference>
<proteinExistence type="inferred from homology"/>
<dbReference type="InterPro" id="IPR055414">
    <property type="entry name" value="LRR_R13L4/SHOC2-like"/>
</dbReference>
<comment type="catalytic activity">
    <reaction evidence="20">
        <text>L-threonyl-[protein] + ATP = O-phospho-L-threonyl-[protein] + ADP + H(+)</text>
        <dbReference type="Rhea" id="RHEA:46608"/>
        <dbReference type="Rhea" id="RHEA-COMP:11060"/>
        <dbReference type="Rhea" id="RHEA-COMP:11605"/>
        <dbReference type="ChEBI" id="CHEBI:15378"/>
        <dbReference type="ChEBI" id="CHEBI:30013"/>
        <dbReference type="ChEBI" id="CHEBI:30616"/>
        <dbReference type="ChEBI" id="CHEBI:61977"/>
        <dbReference type="ChEBI" id="CHEBI:456216"/>
        <dbReference type="EC" id="2.7.11.1"/>
    </reaction>
</comment>
<dbReference type="OrthoDB" id="676979at2759"/>
<evidence type="ECO:0000256" key="12">
    <source>
        <dbReference type="ARBA" id="ARBA00022741"/>
    </source>
</evidence>
<comment type="subcellular location">
    <subcellularLocation>
        <location evidence="2">Membrane</location>
        <topology evidence="2">Single-pass type I membrane protein</topology>
    </subcellularLocation>
    <subcellularLocation>
        <location evidence="1">Secreted</location>
        <location evidence="1">Cell wall</location>
    </subcellularLocation>
</comment>
<keyword evidence="12" id="KW-0547">Nucleotide-binding</keyword>
<dbReference type="GO" id="GO:0005524">
    <property type="term" value="F:ATP binding"/>
    <property type="evidence" value="ECO:0007669"/>
    <property type="project" value="UniProtKB-KW"/>
</dbReference>
<dbReference type="EMBL" id="KK914504">
    <property type="protein sequence ID" value="KDP34786.1"/>
    <property type="molecule type" value="Genomic_DNA"/>
</dbReference>
<dbReference type="AlphaFoldDB" id="A0A067KF04"/>
<dbReference type="FunFam" id="3.30.200.20:FF:000309">
    <property type="entry name" value="Leucine-rich repeat receptor protein kinase MSP1"/>
    <property type="match status" value="1"/>
</dbReference>
<evidence type="ECO:0000256" key="21">
    <source>
        <dbReference type="ARBA" id="ARBA00048679"/>
    </source>
</evidence>
<keyword evidence="5" id="KW-0723">Serine/threonine-protein kinase</keyword>
<reference evidence="25 26" key="1">
    <citation type="journal article" date="2014" name="PLoS ONE">
        <title>Global Analysis of Gene Expression Profiles in Physic Nut (Jatropha curcas L.) Seedlings Exposed to Salt Stress.</title>
        <authorList>
            <person name="Zhang L."/>
            <person name="Zhang C."/>
            <person name="Wu P."/>
            <person name="Chen Y."/>
            <person name="Li M."/>
            <person name="Jiang H."/>
            <person name="Wu G."/>
        </authorList>
    </citation>
    <scope>NUCLEOTIDE SEQUENCE [LARGE SCALE GENOMIC DNA]</scope>
    <source>
        <strain evidence="26">cv. GZQX0401</strain>
        <tissue evidence="25">Young leaves</tissue>
    </source>
</reference>
<evidence type="ECO:0000256" key="20">
    <source>
        <dbReference type="ARBA" id="ARBA00047899"/>
    </source>
</evidence>
<evidence type="ECO:0000256" key="5">
    <source>
        <dbReference type="ARBA" id="ARBA00022527"/>
    </source>
</evidence>
<evidence type="ECO:0000256" key="22">
    <source>
        <dbReference type="SAM" id="Phobius"/>
    </source>
</evidence>
<feature type="chain" id="PRO_5001643657" description="non-specific serine/threonine protein kinase" evidence="23">
    <location>
        <begin position="32"/>
        <end position="911"/>
    </location>
</feature>
<evidence type="ECO:0000256" key="3">
    <source>
        <dbReference type="ARBA" id="ARBA00012513"/>
    </source>
</evidence>
<keyword evidence="7" id="KW-0433">Leucine-rich repeat</keyword>
<keyword evidence="13" id="KW-0418">Kinase</keyword>
<feature type="domain" description="Protein kinase" evidence="24">
    <location>
        <begin position="614"/>
        <end position="891"/>
    </location>
</feature>
<dbReference type="GO" id="GO:0009791">
    <property type="term" value="P:post-embryonic development"/>
    <property type="evidence" value="ECO:0007669"/>
    <property type="project" value="UniProtKB-ARBA"/>
</dbReference>
<evidence type="ECO:0000256" key="19">
    <source>
        <dbReference type="ARBA" id="ARBA00038043"/>
    </source>
</evidence>
<dbReference type="FunFam" id="3.80.10.10:FF:000400">
    <property type="entry name" value="Nuclear pore complex protein NUP107"/>
    <property type="match status" value="1"/>
</dbReference>
<dbReference type="InterPro" id="IPR001611">
    <property type="entry name" value="Leu-rich_rpt"/>
</dbReference>
<keyword evidence="6" id="KW-0597">Phosphoprotein</keyword>
<keyword evidence="4" id="KW-0134">Cell wall</keyword>
<evidence type="ECO:0000256" key="14">
    <source>
        <dbReference type="ARBA" id="ARBA00022840"/>
    </source>
</evidence>
<dbReference type="SUPFAM" id="SSF52058">
    <property type="entry name" value="L domain-like"/>
    <property type="match status" value="2"/>
</dbReference>
<feature type="transmembrane region" description="Helical" evidence="22">
    <location>
        <begin position="553"/>
        <end position="575"/>
    </location>
</feature>
<dbReference type="SMART" id="SM00369">
    <property type="entry name" value="LRR_TYP"/>
    <property type="match status" value="6"/>
</dbReference>
<evidence type="ECO:0000256" key="9">
    <source>
        <dbReference type="ARBA" id="ARBA00022692"/>
    </source>
</evidence>
<dbReference type="PROSITE" id="PS00109">
    <property type="entry name" value="PROTEIN_KINASE_TYR"/>
    <property type="match status" value="1"/>
</dbReference>
<dbReference type="PANTHER" id="PTHR48053:SF168">
    <property type="entry name" value="LRR RECEPTOR-LIKE KINASE FAMILY PROTEIN"/>
    <property type="match status" value="1"/>
</dbReference>
<organism evidence="25 26">
    <name type="scientific">Jatropha curcas</name>
    <name type="common">Barbados nut</name>
    <dbReference type="NCBI Taxonomy" id="180498"/>
    <lineage>
        <taxon>Eukaryota</taxon>
        <taxon>Viridiplantae</taxon>
        <taxon>Streptophyta</taxon>
        <taxon>Embryophyta</taxon>
        <taxon>Tracheophyta</taxon>
        <taxon>Spermatophyta</taxon>
        <taxon>Magnoliopsida</taxon>
        <taxon>eudicotyledons</taxon>
        <taxon>Gunneridae</taxon>
        <taxon>Pentapetalae</taxon>
        <taxon>rosids</taxon>
        <taxon>fabids</taxon>
        <taxon>Malpighiales</taxon>
        <taxon>Euphorbiaceae</taxon>
        <taxon>Crotonoideae</taxon>
        <taxon>Jatropheae</taxon>
        <taxon>Jatropha</taxon>
    </lineage>
</organism>
<keyword evidence="15 22" id="KW-1133">Transmembrane helix</keyword>
<dbReference type="Proteomes" id="UP000027138">
    <property type="component" value="Unassembled WGS sequence"/>
</dbReference>
<evidence type="ECO:0000259" key="24">
    <source>
        <dbReference type="PROSITE" id="PS50011"/>
    </source>
</evidence>
<dbReference type="SUPFAM" id="SSF56112">
    <property type="entry name" value="Protein kinase-like (PK-like)"/>
    <property type="match status" value="1"/>
</dbReference>
<evidence type="ECO:0000256" key="11">
    <source>
        <dbReference type="ARBA" id="ARBA00022737"/>
    </source>
</evidence>
<dbReference type="PROSITE" id="PS50011">
    <property type="entry name" value="PROTEIN_KINASE_DOM"/>
    <property type="match status" value="1"/>
</dbReference>
<dbReference type="PROSITE" id="PS51450">
    <property type="entry name" value="LRR"/>
    <property type="match status" value="1"/>
</dbReference>
<keyword evidence="11" id="KW-0677">Repeat</keyword>
<dbReference type="FunFam" id="1.10.510.10:FF:000445">
    <property type="entry name" value="MDIS1-interacting receptor like kinase 2"/>
    <property type="match status" value="1"/>
</dbReference>
<evidence type="ECO:0000256" key="16">
    <source>
        <dbReference type="ARBA" id="ARBA00023136"/>
    </source>
</evidence>
<keyword evidence="8" id="KW-0808">Transferase</keyword>
<dbReference type="Pfam" id="PF08263">
    <property type="entry name" value="LRRNT_2"/>
    <property type="match status" value="1"/>
</dbReference>
<evidence type="ECO:0000256" key="6">
    <source>
        <dbReference type="ARBA" id="ARBA00022553"/>
    </source>
</evidence>
<evidence type="ECO:0000256" key="18">
    <source>
        <dbReference type="ARBA" id="ARBA00023180"/>
    </source>
</evidence>
<protein>
    <recommendedName>
        <fullName evidence="3">non-specific serine/threonine protein kinase</fullName>
        <ecNumber evidence="3">2.7.11.1</ecNumber>
    </recommendedName>
</protein>
<evidence type="ECO:0000313" key="25">
    <source>
        <dbReference type="EMBL" id="KDP34786.1"/>
    </source>
</evidence>
<gene>
    <name evidence="25" type="ORF">JCGZ_10566</name>
</gene>
<evidence type="ECO:0000256" key="13">
    <source>
        <dbReference type="ARBA" id="ARBA00022777"/>
    </source>
</evidence>
<dbReference type="InterPro" id="IPR008266">
    <property type="entry name" value="Tyr_kinase_AS"/>
</dbReference>
<dbReference type="Pfam" id="PF23598">
    <property type="entry name" value="LRR_14"/>
    <property type="match status" value="1"/>
</dbReference>
<keyword evidence="10 23" id="KW-0732">Signal</keyword>
<evidence type="ECO:0000256" key="15">
    <source>
        <dbReference type="ARBA" id="ARBA00022989"/>
    </source>
</evidence>
<keyword evidence="17" id="KW-0675">Receptor</keyword>
<evidence type="ECO:0000256" key="10">
    <source>
        <dbReference type="ARBA" id="ARBA00022729"/>
    </source>
</evidence>
<keyword evidence="26" id="KW-1185">Reference proteome</keyword>
<dbReference type="Pfam" id="PF00069">
    <property type="entry name" value="Pkinase"/>
    <property type="match status" value="1"/>
</dbReference>
<comment type="similarity">
    <text evidence="19">Belongs to the polygalacturonase-inhibiting protein family.</text>
</comment>
<dbReference type="EC" id="2.7.11.1" evidence="3"/>
<dbReference type="InterPro" id="IPR000719">
    <property type="entry name" value="Prot_kinase_dom"/>
</dbReference>
<evidence type="ECO:0000256" key="1">
    <source>
        <dbReference type="ARBA" id="ARBA00004191"/>
    </source>
</evidence>
<dbReference type="InterPro" id="IPR003591">
    <property type="entry name" value="Leu-rich_rpt_typical-subtyp"/>
</dbReference>
<dbReference type="Gene3D" id="3.80.10.10">
    <property type="entry name" value="Ribonuclease Inhibitor"/>
    <property type="match status" value="3"/>
</dbReference>
<evidence type="ECO:0000256" key="8">
    <source>
        <dbReference type="ARBA" id="ARBA00022679"/>
    </source>
</evidence>
<feature type="signal peptide" evidence="23">
    <location>
        <begin position="1"/>
        <end position="31"/>
    </location>
</feature>
<keyword evidence="18" id="KW-0325">Glycoprotein</keyword>
<keyword evidence="4" id="KW-0964">Secreted</keyword>
<evidence type="ECO:0000256" key="23">
    <source>
        <dbReference type="SAM" id="SignalP"/>
    </source>
</evidence>
<dbReference type="InterPro" id="IPR032675">
    <property type="entry name" value="LRR_dom_sf"/>
</dbReference>